<evidence type="ECO:0000256" key="1">
    <source>
        <dbReference type="HAMAP-Rule" id="MF_01483"/>
    </source>
</evidence>
<dbReference type="GO" id="GO:0045893">
    <property type="term" value="P:positive regulation of DNA-templated transcription"/>
    <property type="evidence" value="ECO:0007669"/>
    <property type="project" value="UniProtKB-UniRule"/>
</dbReference>
<feature type="binding site" evidence="1">
    <location>
        <position position="70"/>
    </location>
    <ligand>
        <name>Zn(2+)</name>
        <dbReference type="ChEBI" id="CHEBI:29105"/>
    </ligand>
</feature>
<dbReference type="Gene3D" id="2.20.28.270">
    <property type="entry name" value="RNA polymerase-binding protein A"/>
    <property type="match status" value="1"/>
</dbReference>
<dbReference type="InterPro" id="IPR025182">
    <property type="entry name" value="RNApol-bd_RbpA"/>
</dbReference>
<comment type="caution">
    <text evidence="2">The sequence shown here is derived from an EMBL/GenBank/DDBJ whole genome shotgun (WGS) entry which is preliminary data.</text>
</comment>
<dbReference type="eggNOG" id="ENOG5031ED6">
    <property type="taxonomic scope" value="Bacteria"/>
</dbReference>
<keyword evidence="3" id="KW-1185">Reference proteome</keyword>
<reference evidence="2" key="1">
    <citation type="submission" date="2007-04" db="EMBL/GenBank/DDBJ databases">
        <authorList>
            <person name="Fulton L."/>
            <person name="Clifton S."/>
            <person name="Fulton B."/>
            <person name="Xu J."/>
            <person name="Minx P."/>
            <person name="Pepin K.H."/>
            <person name="Johnson M."/>
            <person name="Thiruvilangam P."/>
            <person name="Bhonagiri V."/>
            <person name="Nash W.E."/>
            <person name="Mardis E.R."/>
            <person name="Wilson R.K."/>
        </authorList>
    </citation>
    <scope>NUCLEOTIDE SEQUENCE [LARGE SCALE GENOMIC DNA]</scope>
    <source>
        <strain evidence="2">ATCC 17982</strain>
    </source>
</reference>
<evidence type="ECO:0000313" key="2">
    <source>
        <dbReference type="EMBL" id="EDN80854.1"/>
    </source>
</evidence>
<dbReference type="InterPro" id="IPR038638">
    <property type="entry name" value="RbpA_sf"/>
</dbReference>
<gene>
    <name evidence="1" type="primary">rbpA</name>
    <name evidence="2" type="ORF">ACTODO_01309</name>
</gene>
<comment type="function">
    <text evidence="1">Binds to RNA polymerase (RNAP), stimulating transcription from principal, but not alternative sigma factor promoters.</text>
</comment>
<dbReference type="AlphaFoldDB" id="A7BCD0"/>
<feature type="binding site" evidence="1">
    <location>
        <position position="68"/>
    </location>
    <ligand>
        <name>Zn(2+)</name>
        <dbReference type="ChEBI" id="CHEBI:29105"/>
    </ligand>
</feature>
<organism evidence="2 3">
    <name type="scientific">Schaalia dentiphila ATCC 17982</name>
    <dbReference type="NCBI Taxonomy" id="411466"/>
    <lineage>
        <taxon>Bacteria</taxon>
        <taxon>Bacillati</taxon>
        <taxon>Actinomycetota</taxon>
        <taxon>Actinomycetes</taxon>
        <taxon>Actinomycetales</taxon>
        <taxon>Actinomycetaceae</taxon>
        <taxon>Schaalia</taxon>
        <taxon>Schaalia dentiphila</taxon>
    </lineage>
</organism>
<evidence type="ECO:0000313" key="3">
    <source>
        <dbReference type="Proteomes" id="UP000003553"/>
    </source>
</evidence>
<dbReference type="EMBL" id="AAYI02000004">
    <property type="protein sequence ID" value="EDN80854.1"/>
    <property type="molecule type" value="Genomic_DNA"/>
</dbReference>
<proteinExistence type="inferred from homology"/>
<protein>
    <recommendedName>
        <fullName evidence="1">RNA polymerase-binding protein RbpA</fullName>
    </recommendedName>
</protein>
<keyword evidence="1" id="KW-0479">Metal-binding</keyword>
<dbReference type="Pfam" id="PF13397">
    <property type="entry name" value="RbpA"/>
    <property type="match status" value="1"/>
</dbReference>
<dbReference type="HOGENOM" id="CLU_134276_0_0_11"/>
<feature type="binding site" evidence="1">
    <location>
        <position position="50"/>
    </location>
    <ligand>
        <name>Zn(2+)</name>
        <dbReference type="ChEBI" id="CHEBI:29105"/>
    </ligand>
</feature>
<accession>A7BCD0</accession>
<keyword evidence="1" id="KW-0805">Transcription regulation</keyword>
<dbReference type="Proteomes" id="UP000003553">
    <property type="component" value="Unassembled WGS sequence"/>
</dbReference>
<name>A7BCD0_9ACTO</name>
<sequence>MDPFRSFVQEAVMADRALRGMQIGAKSLESEDGVVFADRFIVRYACPNGHEFEVTLSSEATAPATWECKCGQTAELIGETVEDEENKPVKPQRTHWDMLLERRSIDELEVVLTEQLTAYREGRLRPEGSYRKG</sequence>
<dbReference type="GO" id="GO:0001000">
    <property type="term" value="F:bacterial-type RNA polymerase core enzyme binding"/>
    <property type="evidence" value="ECO:0007669"/>
    <property type="project" value="UniProtKB-UniRule"/>
</dbReference>
<keyword evidence="1" id="KW-0862">Zinc</keyword>
<feature type="binding site" evidence="1">
    <location>
        <position position="46"/>
    </location>
    <ligand>
        <name>Zn(2+)</name>
        <dbReference type="ChEBI" id="CHEBI:29105"/>
    </ligand>
</feature>
<comment type="similarity">
    <text evidence="1">Belongs to the RNA polymerase-binding protein RbpA family.</text>
</comment>
<comment type="subunit">
    <text evidence="1">Forms a complex with the RNAP catalytic core and with free principal sigma factors.</text>
</comment>
<dbReference type="HAMAP" id="MF_01483">
    <property type="entry name" value="RbpA"/>
    <property type="match status" value="1"/>
</dbReference>
<reference evidence="2" key="2">
    <citation type="submission" date="2015-05" db="EMBL/GenBank/DDBJ databases">
        <title>Draft genome sequence of Actinomyces odontolyticus (ATCC 17982).</title>
        <authorList>
            <person name="Sudarsanam P."/>
            <person name="Ley R."/>
            <person name="Guruge J."/>
            <person name="Turnbaugh P.J."/>
            <person name="Mahowald M."/>
            <person name="Liep D."/>
            <person name="Gordon J."/>
        </authorList>
    </citation>
    <scope>NUCLEOTIDE SEQUENCE</scope>
    <source>
        <strain evidence="2">ATCC 17982</strain>
    </source>
</reference>
<keyword evidence="1" id="KW-0804">Transcription</keyword>
<dbReference type="GO" id="GO:0008270">
    <property type="term" value="F:zinc ion binding"/>
    <property type="evidence" value="ECO:0007669"/>
    <property type="project" value="UniProtKB-UniRule"/>
</dbReference>
<comment type="cofactor">
    <cofactor evidence="1">
        <name>Zn(2+)</name>
        <dbReference type="ChEBI" id="CHEBI:29105"/>
    </cofactor>
    <text evidence="1">Bind 1 Zn(2+) per subunit.</text>
</comment>